<organism evidence="1 2">
    <name type="scientific">Prunus yedoensis var. nudiflora</name>
    <dbReference type="NCBI Taxonomy" id="2094558"/>
    <lineage>
        <taxon>Eukaryota</taxon>
        <taxon>Viridiplantae</taxon>
        <taxon>Streptophyta</taxon>
        <taxon>Embryophyta</taxon>
        <taxon>Tracheophyta</taxon>
        <taxon>Spermatophyta</taxon>
        <taxon>Magnoliopsida</taxon>
        <taxon>eudicotyledons</taxon>
        <taxon>Gunneridae</taxon>
        <taxon>Pentapetalae</taxon>
        <taxon>rosids</taxon>
        <taxon>fabids</taxon>
        <taxon>Rosales</taxon>
        <taxon>Rosaceae</taxon>
        <taxon>Amygdaloideae</taxon>
        <taxon>Amygdaleae</taxon>
        <taxon>Prunus</taxon>
    </lineage>
</organism>
<sequence>MGGFCWGLSEYVVALEKNSRQGFKGGVEEEEWPLPSGGFSSSVLMMVEMGWSRWSSGGPRRQTGGAMIRVWAGYSEYWGIGSNGFGFQKDWVSYVGFICGLFIGRNFLGIKYLEVMIT</sequence>
<evidence type="ECO:0000313" key="1">
    <source>
        <dbReference type="EMBL" id="PQQ17904.1"/>
    </source>
</evidence>
<dbReference type="AlphaFoldDB" id="A0A314ZKC8"/>
<dbReference type="Proteomes" id="UP000250321">
    <property type="component" value="Unassembled WGS sequence"/>
</dbReference>
<name>A0A314ZKC8_PRUYE</name>
<protein>
    <submittedName>
        <fullName evidence="1">Uncharacterized protein</fullName>
    </submittedName>
</protein>
<keyword evidence="2" id="KW-1185">Reference proteome</keyword>
<evidence type="ECO:0000313" key="2">
    <source>
        <dbReference type="Proteomes" id="UP000250321"/>
    </source>
</evidence>
<proteinExistence type="predicted"/>
<comment type="caution">
    <text evidence="1">The sequence shown here is derived from an EMBL/GenBank/DDBJ whole genome shotgun (WGS) entry which is preliminary data.</text>
</comment>
<dbReference type="EMBL" id="PJQY01000132">
    <property type="protein sequence ID" value="PQQ17904.1"/>
    <property type="molecule type" value="Genomic_DNA"/>
</dbReference>
<reference evidence="1 2" key="1">
    <citation type="submission" date="2018-02" db="EMBL/GenBank/DDBJ databases">
        <title>Draft genome of wild Prunus yedoensis var. nudiflora.</title>
        <authorList>
            <person name="Baek S."/>
            <person name="Kim J.-H."/>
            <person name="Choi K."/>
            <person name="Kim G.-B."/>
            <person name="Cho A."/>
            <person name="Jang H."/>
            <person name="Shin C.-H."/>
            <person name="Yu H.-J."/>
            <person name="Mun J.-H."/>
        </authorList>
    </citation>
    <scope>NUCLEOTIDE SEQUENCE [LARGE SCALE GENOMIC DNA]</scope>
    <source>
        <strain evidence="2">cv. Jeju island</strain>
        <tissue evidence="1">Leaf</tissue>
    </source>
</reference>
<gene>
    <name evidence="1" type="ORF">Pyn_31535</name>
</gene>
<accession>A0A314ZKC8</accession>